<organism evidence="2 3">
    <name type="scientific">Winogradskya humida</name>
    <dbReference type="NCBI Taxonomy" id="113566"/>
    <lineage>
        <taxon>Bacteria</taxon>
        <taxon>Bacillati</taxon>
        <taxon>Actinomycetota</taxon>
        <taxon>Actinomycetes</taxon>
        <taxon>Micromonosporales</taxon>
        <taxon>Micromonosporaceae</taxon>
        <taxon>Winogradskya</taxon>
    </lineage>
</organism>
<keyword evidence="3" id="KW-1185">Reference proteome</keyword>
<reference evidence="2 3" key="1">
    <citation type="submission" date="2021-01" db="EMBL/GenBank/DDBJ databases">
        <title>Whole genome shotgun sequence of Actinoplanes humidus NBRC 14915.</title>
        <authorList>
            <person name="Komaki H."/>
            <person name="Tamura T."/>
        </authorList>
    </citation>
    <scope>NUCLEOTIDE SEQUENCE [LARGE SCALE GENOMIC DNA]</scope>
    <source>
        <strain evidence="2 3">NBRC 14915</strain>
    </source>
</reference>
<feature type="compositionally biased region" description="Basic and acidic residues" evidence="1">
    <location>
        <begin position="1"/>
        <end position="13"/>
    </location>
</feature>
<evidence type="ECO:0000313" key="3">
    <source>
        <dbReference type="Proteomes" id="UP000603200"/>
    </source>
</evidence>
<dbReference type="Proteomes" id="UP000603200">
    <property type="component" value="Unassembled WGS sequence"/>
</dbReference>
<sequence>MTQRVRDEDRDQPHTQPEPAERAQAVFTPPGPPDLSRLERTFATLAEDVAISFGPELLTRLQADAPPPEIRVEPLFTDCTVKWRWPSRRTPPRSWSAPAPTS</sequence>
<comment type="caution">
    <text evidence="2">The sequence shown here is derived from an EMBL/GenBank/DDBJ whole genome shotgun (WGS) entry which is preliminary data.</text>
</comment>
<feature type="region of interest" description="Disordered" evidence="1">
    <location>
        <begin position="1"/>
        <end position="35"/>
    </location>
</feature>
<evidence type="ECO:0000256" key="1">
    <source>
        <dbReference type="SAM" id="MobiDB-lite"/>
    </source>
</evidence>
<protein>
    <submittedName>
        <fullName evidence="2">Uncharacterized protein</fullName>
    </submittedName>
</protein>
<name>A0ABQ4A5B2_9ACTN</name>
<evidence type="ECO:0000313" key="2">
    <source>
        <dbReference type="EMBL" id="GIE25537.1"/>
    </source>
</evidence>
<accession>A0ABQ4A5B2</accession>
<dbReference type="EMBL" id="BOMN01000122">
    <property type="protein sequence ID" value="GIE25537.1"/>
    <property type="molecule type" value="Genomic_DNA"/>
</dbReference>
<proteinExistence type="predicted"/>
<gene>
    <name evidence="2" type="ORF">Ahu01nite_086390</name>
</gene>